<sequence>MDIVTHWDAICDVFERTLKSTGFCAMATVNPDGSPHITPIGSLILHAPGQAYYFEKFPKTMRRNLDQDSRVCVLAVRGGFWNTMASLFRGRYTTAPGVRLMGMAGEPRPATEAEESLWRERIKMFRWLKGYDLLWKDMAHVRDIRFDSFEPVRVGLMTKGLWGGMEPLETHSQ</sequence>
<comment type="caution">
    <text evidence="2">The sequence shown here is derived from an EMBL/GenBank/DDBJ whole genome shotgun (WGS) entry which is preliminary data.</text>
</comment>
<dbReference type="InterPro" id="IPR011576">
    <property type="entry name" value="Pyridox_Oxase_N"/>
</dbReference>
<dbReference type="SUPFAM" id="SSF50475">
    <property type="entry name" value="FMN-binding split barrel"/>
    <property type="match status" value="1"/>
</dbReference>
<dbReference type="Gene3D" id="2.30.110.10">
    <property type="entry name" value="Electron Transport, Fmn-binding Protein, Chain A"/>
    <property type="match status" value="1"/>
</dbReference>
<gene>
    <name evidence="2" type="ORF">ASZ90_000371</name>
</gene>
<dbReference type="AlphaFoldDB" id="A0A0W8G9T6"/>
<evidence type="ECO:0000259" key="1">
    <source>
        <dbReference type="Pfam" id="PF01243"/>
    </source>
</evidence>
<evidence type="ECO:0000313" key="2">
    <source>
        <dbReference type="EMBL" id="KUG29729.1"/>
    </source>
</evidence>
<feature type="domain" description="Pyridoxamine 5'-phosphate oxidase N-terminal" evidence="1">
    <location>
        <begin position="16"/>
        <end position="142"/>
    </location>
</feature>
<reference evidence="2" key="1">
    <citation type="journal article" date="2015" name="Proc. Natl. Acad. Sci. U.S.A.">
        <title>Networks of energetic and metabolic interactions define dynamics in microbial communities.</title>
        <authorList>
            <person name="Embree M."/>
            <person name="Liu J.K."/>
            <person name="Al-Bassam M.M."/>
            <person name="Zengler K."/>
        </authorList>
    </citation>
    <scope>NUCLEOTIDE SEQUENCE</scope>
</reference>
<proteinExistence type="predicted"/>
<name>A0A0W8G9T6_9ZZZZ</name>
<dbReference type="InterPro" id="IPR012349">
    <property type="entry name" value="Split_barrel_FMN-bd"/>
</dbReference>
<accession>A0A0W8G9T6</accession>
<dbReference type="EMBL" id="LNQE01000044">
    <property type="protein sequence ID" value="KUG29729.1"/>
    <property type="molecule type" value="Genomic_DNA"/>
</dbReference>
<dbReference type="Pfam" id="PF01243">
    <property type="entry name" value="PNPOx_N"/>
    <property type="match status" value="1"/>
</dbReference>
<protein>
    <submittedName>
        <fullName evidence="2">Pyridoxamine 5'-phosphate oxidase</fullName>
    </submittedName>
</protein>
<organism evidence="2">
    <name type="scientific">hydrocarbon metagenome</name>
    <dbReference type="NCBI Taxonomy" id="938273"/>
    <lineage>
        <taxon>unclassified sequences</taxon>
        <taxon>metagenomes</taxon>
        <taxon>ecological metagenomes</taxon>
    </lineage>
</organism>